<evidence type="ECO:0000256" key="2">
    <source>
        <dbReference type="ARBA" id="ARBA00022692"/>
    </source>
</evidence>
<evidence type="ECO:0000256" key="1">
    <source>
        <dbReference type="ARBA" id="ARBA00004141"/>
    </source>
</evidence>
<feature type="transmembrane region" description="Helical" evidence="5">
    <location>
        <begin position="99"/>
        <end position="120"/>
    </location>
</feature>
<evidence type="ECO:0000313" key="7">
    <source>
        <dbReference type="EMBL" id="JAU70936.1"/>
    </source>
</evidence>
<keyword evidence="3 5" id="KW-1133">Transmembrane helix</keyword>
<dbReference type="InterPro" id="IPR039421">
    <property type="entry name" value="Type_1_exporter"/>
</dbReference>
<keyword evidence="2 5" id="KW-0812">Transmembrane</keyword>
<dbReference type="PANTHER" id="PTHR24221:SF503">
    <property type="entry name" value="MITOCHONDRIAL POTASSIUM CHANNEL ATP-BINDING SUBUNIT"/>
    <property type="match status" value="1"/>
</dbReference>
<feature type="transmembrane region" description="Helical" evidence="5">
    <location>
        <begin position="20"/>
        <end position="39"/>
    </location>
</feature>
<name>A0A1J3HUV6_NOCCA</name>
<feature type="domain" description="ABC transmembrane type-1" evidence="6">
    <location>
        <begin position="1"/>
        <end position="188"/>
    </location>
</feature>
<evidence type="ECO:0000259" key="6">
    <source>
        <dbReference type="PROSITE" id="PS50929"/>
    </source>
</evidence>
<evidence type="ECO:0000256" key="4">
    <source>
        <dbReference type="ARBA" id="ARBA00023136"/>
    </source>
</evidence>
<protein>
    <submittedName>
        <fullName evidence="7">ABC transporter B family member 4</fullName>
    </submittedName>
</protein>
<proteinExistence type="predicted"/>
<feature type="transmembrane region" description="Helical" evidence="5">
    <location>
        <begin position="126"/>
        <end position="145"/>
    </location>
</feature>
<keyword evidence="4 5" id="KW-0472">Membrane</keyword>
<dbReference type="Gene3D" id="1.20.1560.10">
    <property type="entry name" value="ABC transporter type 1, transmembrane domain"/>
    <property type="match status" value="1"/>
</dbReference>
<dbReference type="SUPFAM" id="SSF90123">
    <property type="entry name" value="ABC transporter transmembrane region"/>
    <property type="match status" value="1"/>
</dbReference>
<dbReference type="AlphaFoldDB" id="A0A1J3HUV6"/>
<dbReference type="PANTHER" id="PTHR24221">
    <property type="entry name" value="ATP-BINDING CASSETTE SUB-FAMILY B"/>
    <property type="match status" value="1"/>
</dbReference>
<organism evidence="7">
    <name type="scientific">Noccaea caerulescens</name>
    <name type="common">Alpine penny-cress</name>
    <name type="synonym">Thlaspi caerulescens</name>
    <dbReference type="NCBI Taxonomy" id="107243"/>
    <lineage>
        <taxon>Eukaryota</taxon>
        <taxon>Viridiplantae</taxon>
        <taxon>Streptophyta</taxon>
        <taxon>Embryophyta</taxon>
        <taxon>Tracheophyta</taxon>
        <taxon>Spermatophyta</taxon>
        <taxon>Magnoliopsida</taxon>
        <taxon>eudicotyledons</taxon>
        <taxon>Gunneridae</taxon>
        <taxon>Pentapetalae</taxon>
        <taxon>rosids</taxon>
        <taxon>malvids</taxon>
        <taxon>Brassicales</taxon>
        <taxon>Brassicaceae</taxon>
        <taxon>Coluteocarpeae</taxon>
        <taxon>Noccaea</taxon>
    </lineage>
</organism>
<dbReference type="GO" id="GO:0005524">
    <property type="term" value="F:ATP binding"/>
    <property type="evidence" value="ECO:0007669"/>
    <property type="project" value="InterPro"/>
</dbReference>
<dbReference type="GO" id="GO:0140359">
    <property type="term" value="F:ABC-type transporter activity"/>
    <property type="evidence" value="ECO:0007669"/>
    <property type="project" value="InterPro"/>
</dbReference>
<accession>A0A1J3HUV6</accession>
<sequence length="188" mass="20817">MLAILLDFSSNPSQARKDANLYALIYVILGIASLILCVIQQSLFTTVGEEITEKIRNETYYKILKMPVKWLDKPRNSSGSLSARLASDCKTVNGLTTTYIAILVQNISNLVCGIVIAFIYEWRTSLVALGLIPFMIIAGAIQMAFTTGFSAKTDVAYKDSSNLITESMINIRTVTSFGYENMILDKYS</sequence>
<dbReference type="InterPro" id="IPR036640">
    <property type="entry name" value="ABC1_TM_sf"/>
</dbReference>
<reference evidence="7" key="1">
    <citation type="submission" date="2016-07" db="EMBL/GenBank/DDBJ databases">
        <title>De novo transcriptome assembly of four accessions of the metal hyperaccumulator plant Noccaea caerulescens.</title>
        <authorList>
            <person name="Blande D."/>
            <person name="Halimaa P."/>
            <person name="Tervahauta A.I."/>
            <person name="Aarts M.G."/>
            <person name="Karenlampi S.O."/>
        </authorList>
    </citation>
    <scope>NUCLEOTIDE SEQUENCE</scope>
</reference>
<gene>
    <name evidence="7" type="ORF">LE_TR3775_c0_g1_i1_g.12468</name>
</gene>
<evidence type="ECO:0000256" key="5">
    <source>
        <dbReference type="SAM" id="Phobius"/>
    </source>
</evidence>
<dbReference type="EMBL" id="GEVL01006405">
    <property type="protein sequence ID" value="JAU70936.1"/>
    <property type="molecule type" value="Transcribed_RNA"/>
</dbReference>
<dbReference type="Pfam" id="PF00664">
    <property type="entry name" value="ABC_membrane"/>
    <property type="match status" value="1"/>
</dbReference>
<dbReference type="CDD" id="cd18578">
    <property type="entry name" value="ABC_6TM_Pgp_ABCB1_D2_like"/>
    <property type="match status" value="1"/>
</dbReference>
<dbReference type="InterPro" id="IPR011527">
    <property type="entry name" value="ABC1_TM_dom"/>
</dbReference>
<evidence type="ECO:0000256" key="3">
    <source>
        <dbReference type="ARBA" id="ARBA00022989"/>
    </source>
</evidence>
<comment type="subcellular location">
    <subcellularLocation>
        <location evidence="1">Membrane</location>
        <topology evidence="1">Multi-pass membrane protein</topology>
    </subcellularLocation>
</comment>
<dbReference type="GO" id="GO:0016020">
    <property type="term" value="C:membrane"/>
    <property type="evidence" value="ECO:0007669"/>
    <property type="project" value="UniProtKB-SubCell"/>
</dbReference>
<dbReference type="PROSITE" id="PS50929">
    <property type="entry name" value="ABC_TM1F"/>
    <property type="match status" value="1"/>
</dbReference>